<dbReference type="InterPro" id="IPR058037">
    <property type="entry name" value="BREX_BrxC_helical"/>
</dbReference>
<dbReference type="KEGG" id="lrh:LGG_02098"/>
<sequence length="1210" mass="136608">MKIKDLFKRSIDRNIQGVIKVDQDDEANVKQELDEYVVTRELRDHFAAFFSAFDNSLQTPTDDMGVWISGFFGSGKSHFLKIVSYILANKIVDGKPAVDYFDDKIDDQMILNEMHAAAAANNDVILFNIDAKAKDTVGSDKQSILKVFMRVFNEMQGFTDADFWIADLERRLTEAGKMDAFKEQIKAINANHQSWIELRDAYYLNKGTIKEAMVKSGFSDEANAQGFIETLSTEYQISIDDFAALVKRYIDKTGRRVIFLADEVGQFIGDSVQRMLNLQTIVEQLGTMTRGKSWVVVTSQQAIDKVTDIASGQDFSKIQGRFKTRLSMSSANVDEVIRKRLLEKTDVAEQMLEDQYSANAAAINNSIDFDDGVERPKYKSPKDFAQNYPFIPYQFNLLQQVLTAIRENGSDGKHLSEGERSMLSLFQESAEAMMDADTETLAPFSRFFDGLEQFLDHTHHIVLVRAHDNPAVNPNDEKNPFALQLLKVLFMVKYVTDFNASLNNLITLMISSVDADRIALKKKVSDALEVLVGQGYVEKTVKGYDFLTDAEQDITREISKQEVIDNEVAKEIGDYLFNAKPGIATSLTYPKLNGRYVFAFNRKTDNIFGAQRNKLSVHIITPVNDEFQSDNDYLQVSTGAWNHDVLIALPRSSNFVDEIRNALRIQKFVVNSSASSDSRYQGMVLARQSQQNEEFQHAHEQLIASLDNAAIYENGQLINGEAGFDSRLEQAMKLLVDNTYRSLQYITVAKSEKDIRELFESISSLALDEQDNQAAVDAVLDYMRRESQNNTHITMESILSKFNDIPYGYTDEDIQWLVAKLVAIGKLKMFYNGTVIDPLSGERTPREIAGFFTKKQAIRNLAFQIKEEVAPSKIKAMQTVASEVFGKKSFEADNDEQRAAELRKLIVTKYQTLKGFEDKTQDYPGHVLLQKGLQLLRPLTEMSDSGAFYDYISKHKDDLLDWNDDFLDDGIRDFYYSQSMQDIWDKGLNALRVYGESSDFLSDNQLQDTVDKMAKLLHLQKLQGDTAVKISELNKQFDELFSAAFDKTAAGYLADIDDFRERGLTRIEESAIPDQNVKDKLAHDFENRIKAISEAATDATTLNEVVAKPAQASAQLDQLTDRINHAKAQLIPAGDHSGESKTDDKHKDPDKPVGPTVVSPQEKIVKLEEVLHKGDYKITASADIDKLTAQFKRSLEAQLSDNTVVTLQID</sequence>
<evidence type="ECO:0000313" key="5">
    <source>
        <dbReference type="EMBL" id="BAI42544.1"/>
    </source>
</evidence>
<feature type="domain" description="Probable ATP-binding protein BrxC winged helix-turn-helix" evidence="2">
    <location>
        <begin position="745"/>
        <end position="863"/>
    </location>
</feature>
<evidence type="ECO:0000259" key="2">
    <source>
        <dbReference type="Pfam" id="PF25791"/>
    </source>
</evidence>
<dbReference type="Pfam" id="PF25792">
    <property type="entry name" value="BREX_BrxC_helical"/>
    <property type="match status" value="1"/>
</dbReference>
<dbReference type="SUPFAM" id="SSF52540">
    <property type="entry name" value="P-loop containing nucleoside triphosphate hydrolases"/>
    <property type="match status" value="1"/>
</dbReference>
<dbReference type="NCBIfam" id="NF033441">
    <property type="entry name" value="BREX_BrxC"/>
    <property type="match status" value="1"/>
</dbReference>
<evidence type="ECO:0000256" key="1">
    <source>
        <dbReference type="SAM" id="MobiDB-lite"/>
    </source>
</evidence>
<accession>A0A7S7FR22</accession>
<dbReference type="Proteomes" id="UP000002067">
    <property type="component" value="Chromosome"/>
</dbReference>
<dbReference type="RefSeq" id="WP_014569899.1">
    <property type="nucleotide sequence ID" value="NC_013198.1"/>
</dbReference>
<evidence type="ECO:0000259" key="4">
    <source>
        <dbReference type="Pfam" id="PF25796"/>
    </source>
</evidence>
<dbReference type="EMBL" id="AP011548">
    <property type="protein sequence ID" value="BAI42544.1"/>
    <property type="molecule type" value="Genomic_DNA"/>
</dbReference>
<proteinExistence type="predicted"/>
<feature type="domain" description="Probable ATP-binding protein BrxC 4th six-stranded beta-sheet" evidence="4">
    <location>
        <begin position="562"/>
        <end position="735"/>
    </location>
</feature>
<evidence type="ECO:0000259" key="3">
    <source>
        <dbReference type="Pfam" id="PF25792"/>
    </source>
</evidence>
<feature type="domain" description="Probable ATP-binding protein BrxC alpha-helical" evidence="3">
    <location>
        <begin position="873"/>
        <end position="996"/>
    </location>
</feature>
<evidence type="ECO:0000313" key="6">
    <source>
        <dbReference type="Proteomes" id="UP000002067"/>
    </source>
</evidence>
<protein>
    <submittedName>
        <fullName evidence="5">Uncharacterized protein</fullName>
    </submittedName>
</protein>
<organism evidence="5 6">
    <name type="scientific">Lacticaseibacillus rhamnosus (strain ATCC 53103 / LMG 18243 / GG)</name>
    <name type="common">Lactobacillus rhamnosus</name>
    <dbReference type="NCBI Taxonomy" id="568703"/>
    <lineage>
        <taxon>Bacteria</taxon>
        <taxon>Bacillati</taxon>
        <taxon>Bacillota</taxon>
        <taxon>Bacilli</taxon>
        <taxon>Lactobacillales</taxon>
        <taxon>Lactobacillaceae</taxon>
        <taxon>Lacticaseibacillus</taxon>
    </lineage>
</organism>
<name>A0A7S7FR22_LACRG</name>
<dbReference type="Pfam" id="PF25791">
    <property type="entry name" value="WHD_BREX_BrxC"/>
    <property type="match status" value="1"/>
</dbReference>
<feature type="compositionally biased region" description="Basic and acidic residues" evidence="1">
    <location>
        <begin position="1136"/>
        <end position="1151"/>
    </location>
</feature>
<dbReference type="InterPro" id="IPR027417">
    <property type="entry name" value="P-loop_NTPase"/>
</dbReference>
<dbReference type="InterPro" id="IPR047679">
    <property type="entry name" value="BREX_BrxC"/>
</dbReference>
<dbReference type="InterPro" id="IPR058036">
    <property type="entry name" value="BREX_BrxC_4th"/>
</dbReference>
<gene>
    <name evidence="5" type="ordered locus">LRHM_2017</name>
</gene>
<feature type="region of interest" description="Disordered" evidence="1">
    <location>
        <begin position="1129"/>
        <end position="1159"/>
    </location>
</feature>
<dbReference type="KEGG" id="lrg:LRHM_2017"/>
<dbReference type="Pfam" id="PF25796">
    <property type="entry name" value="BREX_BrxC_4th"/>
    <property type="match status" value="1"/>
</dbReference>
<dbReference type="InterPro" id="IPR058038">
    <property type="entry name" value="BREX_BrxC_wHTH"/>
</dbReference>
<reference evidence="5 6" key="1">
    <citation type="journal article" date="2009" name="J. Bacteriol.">
        <title>Complete genome sequence of the probiotic Lactobacillus rhamnosus ATCC 53103.</title>
        <authorList>
            <person name="Morita H."/>
            <person name="Toh H."/>
            <person name="Oshima K."/>
            <person name="Murakami M."/>
            <person name="Taylor T.D."/>
            <person name="Igimi S."/>
            <person name="Hattori M."/>
        </authorList>
    </citation>
    <scope>NUCLEOTIDE SEQUENCE [LARGE SCALE GENOMIC DNA]</scope>
    <source>
        <strain evidence="6">ATCC 53103 / LMG 18243 / GG [Tokyo]</strain>
    </source>
</reference>
<dbReference type="AlphaFoldDB" id="A0A7S7FR22"/>